<dbReference type="Gene3D" id="3.60.15.10">
    <property type="entry name" value="Ribonuclease Z/Hydroxyacylglutathione hydrolase-like"/>
    <property type="match status" value="1"/>
</dbReference>
<keyword evidence="2" id="KW-0378">Hydrolase</keyword>
<dbReference type="AlphaFoldDB" id="A0A1M7D719"/>
<gene>
    <name evidence="2" type="ORF">SAMN05444484_102458</name>
</gene>
<dbReference type="SUPFAM" id="SSF56281">
    <property type="entry name" value="Metallo-hydrolase/oxidoreductase"/>
    <property type="match status" value="1"/>
</dbReference>
<accession>A0A1M7D719</accession>
<keyword evidence="3" id="KW-1185">Reference proteome</keyword>
<dbReference type="PANTHER" id="PTHR30619">
    <property type="entry name" value="DNA INTERNALIZATION/COMPETENCE PROTEIN COMEC/REC2"/>
    <property type="match status" value="1"/>
</dbReference>
<name>A0A1M7D719_9FLAO</name>
<protein>
    <submittedName>
        <fullName evidence="2">Metal-dependent hydrolase, beta-lactamase superfamily II</fullName>
    </submittedName>
</protein>
<dbReference type="OrthoDB" id="418728at2"/>
<organism evidence="2 3">
    <name type="scientific">Flavobacterium chilense</name>
    <dbReference type="NCBI Taxonomy" id="946677"/>
    <lineage>
        <taxon>Bacteria</taxon>
        <taxon>Pseudomonadati</taxon>
        <taxon>Bacteroidota</taxon>
        <taxon>Flavobacteriia</taxon>
        <taxon>Flavobacteriales</taxon>
        <taxon>Flavobacteriaceae</taxon>
        <taxon>Flavobacterium</taxon>
    </lineage>
</organism>
<dbReference type="EMBL" id="FRBT01000002">
    <property type="protein sequence ID" value="SHL75331.1"/>
    <property type="molecule type" value="Genomic_DNA"/>
</dbReference>
<feature type="region of interest" description="Disordered" evidence="1">
    <location>
        <begin position="47"/>
        <end position="68"/>
    </location>
</feature>
<dbReference type="RefSeq" id="WP_068841922.1">
    <property type="nucleotide sequence ID" value="NZ_FRBT01000002.1"/>
</dbReference>
<evidence type="ECO:0000313" key="3">
    <source>
        <dbReference type="Proteomes" id="UP000184028"/>
    </source>
</evidence>
<dbReference type="InterPro" id="IPR036866">
    <property type="entry name" value="RibonucZ/Hydroxyglut_hydro"/>
</dbReference>
<reference evidence="3" key="1">
    <citation type="submission" date="2016-11" db="EMBL/GenBank/DDBJ databases">
        <authorList>
            <person name="Varghese N."/>
            <person name="Submissions S."/>
        </authorList>
    </citation>
    <scope>NUCLEOTIDE SEQUENCE [LARGE SCALE GENOMIC DNA]</scope>
    <source>
        <strain evidence="3">DSM 24724</strain>
    </source>
</reference>
<dbReference type="PANTHER" id="PTHR30619:SF1">
    <property type="entry name" value="RECOMBINATION PROTEIN 2"/>
    <property type="match status" value="1"/>
</dbReference>
<evidence type="ECO:0000256" key="1">
    <source>
        <dbReference type="SAM" id="MobiDB-lite"/>
    </source>
</evidence>
<dbReference type="Proteomes" id="UP000184028">
    <property type="component" value="Unassembled WGS sequence"/>
</dbReference>
<proteinExistence type="predicted"/>
<dbReference type="STRING" id="946677.SAMN05444484_102458"/>
<evidence type="ECO:0000313" key="2">
    <source>
        <dbReference type="EMBL" id="SHL75331.1"/>
    </source>
</evidence>
<dbReference type="GO" id="GO:0016787">
    <property type="term" value="F:hydrolase activity"/>
    <property type="evidence" value="ECO:0007669"/>
    <property type="project" value="UniProtKB-KW"/>
</dbReference>
<dbReference type="InterPro" id="IPR052159">
    <property type="entry name" value="Competence_DNA_uptake"/>
</dbReference>
<sequence>MSIIHFLNVLEGDCNIIQHDSGRVSVIDVSNAYNDFDTDEEIAVKESQMRKDMHERTQVPTDKKDYGQKKTPDNPILYLKKLGVNDIFRFIITHPDMDHLDGIQDLFTEFNITNLWDTDNKKEISDKAGSGGYNMQDWEFYKSIRDCKHVPCKRLTYFSNDSNQYYNEDYMEILSPTSKTLDECNKSSNWNDSSYVILYTPPKKNGGNWKILFSGDSEDLTWQHILENHSEKIKDVDVLLAPHHGRNSGRNFDFLSTVNPKTTLFGNANSKHLAYDRYKSGVKITNNQAGYVILDITENYLRIYVKNLEFARDFRHKRDWEGEPTFAESLDAYFLCRYDA</sequence>